<keyword evidence="15" id="KW-1185">Reference proteome</keyword>
<dbReference type="GO" id="GO:0000139">
    <property type="term" value="C:Golgi membrane"/>
    <property type="evidence" value="ECO:0007669"/>
    <property type="project" value="UniProtKB-SubCell"/>
</dbReference>
<sequence>MHLGGRQNNECGTKWQQKHCHYFALSEMKIYLGGFIVMFVFMALLLRSKVLDGPLMRPYFDALGSQFSPSLPLANNSVENNVQRSYEPVRQTEIPRDLPVMQLVLPYLKYSVEESAIVSLWKHLTPILSRSDLFPEAKRGVEESENTWKKIIEERKNRTLHKDNVFGNKTAEKQCPYSVSYLNNTFKGSLSVELGIPCGLVVDSSITIVGMPWGAEMNFAIELLGPKFPGQPNPSIVLHFNARLQGDQITDDPVIVQNTWTLESDWGDEERCPNPDSASRKVDGLDTCTDQVGKAVIRKKDNNLKGPVIGDNRSWFPFINGLPFAATLWAGWEGFHMTVNGKHVTSFEYRQNLKPSLVNAVRLKGSVRPISVFATGLPSSEDITQVDLKFLKAPPFVRKQRNELFVGVFSTGNNFDRRMAVRRSWMQYDAVRSGNVTVRFFVGQHANEQVNKEILREAVTYGDIQLMPFVDYYNLITIKTIAICIFGTEMLRSKYIMKTDDDTFVRIDEILSTLSRTKDKGVLYGMIEFDSEPNRDPNDKWFISTEEWPNATYPPWAHGPGYVISRDIAKFVVQGHRDRSLKLFKLEDVSMGVWIEEYKKQNHDVNYLSDNNFNNIGCNDGYIIAHYQNPKHMACLWGKLREEAGASCCND</sequence>
<dbReference type="GO" id="GO:1901137">
    <property type="term" value="P:carbohydrate derivative biosynthetic process"/>
    <property type="evidence" value="ECO:0007669"/>
    <property type="project" value="UniProtKB-ARBA"/>
</dbReference>
<gene>
    <name evidence="14" type="ORF">KP509_22G011500</name>
</gene>
<evidence type="ECO:0000256" key="10">
    <source>
        <dbReference type="ARBA" id="ARBA00023136"/>
    </source>
</evidence>
<dbReference type="GO" id="GO:0008378">
    <property type="term" value="F:galactosyltransferase activity"/>
    <property type="evidence" value="ECO:0007669"/>
    <property type="project" value="UniProtKB-ARBA"/>
</dbReference>
<evidence type="ECO:0000256" key="2">
    <source>
        <dbReference type="ARBA" id="ARBA00004922"/>
    </source>
</evidence>
<evidence type="ECO:0000256" key="6">
    <source>
        <dbReference type="ARBA" id="ARBA00022692"/>
    </source>
</evidence>
<evidence type="ECO:0000256" key="5">
    <source>
        <dbReference type="ARBA" id="ARBA00022679"/>
    </source>
</evidence>
<dbReference type="OrthoDB" id="2139606at2759"/>
<organism evidence="14 15">
    <name type="scientific">Ceratopteris richardii</name>
    <name type="common">Triangle waterfern</name>
    <dbReference type="NCBI Taxonomy" id="49495"/>
    <lineage>
        <taxon>Eukaryota</taxon>
        <taxon>Viridiplantae</taxon>
        <taxon>Streptophyta</taxon>
        <taxon>Embryophyta</taxon>
        <taxon>Tracheophyta</taxon>
        <taxon>Polypodiopsida</taxon>
        <taxon>Polypodiidae</taxon>
        <taxon>Polypodiales</taxon>
        <taxon>Pteridineae</taxon>
        <taxon>Pteridaceae</taxon>
        <taxon>Parkerioideae</taxon>
        <taxon>Ceratopteris</taxon>
    </lineage>
</organism>
<dbReference type="InterPro" id="IPR002659">
    <property type="entry name" value="Glyco_trans_31"/>
</dbReference>
<keyword evidence="4" id="KW-0328">Glycosyltransferase</keyword>
<reference evidence="14" key="1">
    <citation type="submission" date="2021-08" db="EMBL/GenBank/DDBJ databases">
        <title>WGS assembly of Ceratopteris richardii.</title>
        <authorList>
            <person name="Marchant D.B."/>
            <person name="Chen G."/>
            <person name="Jenkins J."/>
            <person name="Shu S."/>
            <person name="Leebens-Mack J."/>
            <person name="Grimwood J."/>
            <person name="Schmutz J."/>
            <person name="Soltis P."/>
            <person name="Soltis D."/>
            <person name="Chen Z.-H."/>
        </authorList>
    </citation>
    <scope>NUCLEOTIDE SEQUENCE</scope>
    <source>
        <strain evidence="14">Whitten #5841</strain>
        <tissue evidence="14">Leaf</tissue>
    </source>
</reference>
<dbReference type="CDD" id="cd00070">
    <property type="entry name" value="GLECT"/>
    <property type="match status" value="1"/>
</dbReference>
<dbReference type="PANTHER" id="PTHR11214:SF3">
    <property type="entry name" value="BETA-1,3-GALACTOSYLTRANSFERASE 6"/>
    <property type="match status" value="1"/>
</dbReference>
<dbReference type="SUPFAM" id="SSF49899">
    <property type="entry name" value="Concanavalin A-like lectins/glucanases"/>
    <property type="match status" value="1"/>
</dbReference>
<accession>A0A8T2S2R7</accession>
<evidence type="ECO:0000256" key="11">
    <source>
        <dbReference type="ARBA" id="ARBA00023211"/>
    </source>
</evidence>
<comment type="caution">
    <text evidence="14">The sequence shown here is derived from an EMBL/GenBank/DDBJ whole genome shotgun (WGS) entry which is preliminary data.</text>
</comment>
<evidence type="ECO:0000256" key="8">
    <source>
        <dbReference type="ARBA" id="ARBA00022989"/>
    </source>
</evidence>
<evidence type="ECO:0000256" key="4">
    <source>
        <dbReference type="ARBA" id="ARBA00022676"/>
    </source>
</evidence>
<evidence type="ECO:0000256" key="7">
    <source>
        <dbReference type="ARBA" id="ARBA00022968"/>
    </source>
</evidence>
<comment type="similarity">
    <text evidence="3">Belongs to the glycosyltransferase 31 family.</text>
</comment>
<dbReference type="EMBL" id="CM035427">
    <property type="protein sequence ID" value="KAH7306432.1"/>
    <property type="molecule type" value="Genomic_DNA"/>
</dbReference>
<dbReference type="InterPro" id="IPR001079">
    <property type="entry name" value="Galectin_CRD"/>
</dbReference>
<evidence type="ECO:0000256" key="9">
    <source>
        <dbReference type="ARBA" id="ARBA00023034"/>
    </source>
</evidence>
<keyword evidence="5" id="KW-0808">Transferase</keyword>
<dbReference type="GO" id="GO:0030246">
    <property type="term" value="F:carbohydrate binding"/>
    <property type="evidence" value="ECO:0007669"/>
    <property type="project" value="InterPro"/>
</dbReference>
<feature type="transmembrane region" description="Helical" evidence="12">
    <location>
        <begin position="30"/>
        <end position="47"/>
    </location>
</feature>
<evidence type="ECO:0000256" key="3">
    <source>
        <dbReference type="ARBA" id="ARBA00008661"/>
    </source>
</evidence>
<keyword evidence="9" id="KW-0333">Golgi apparatus</keyword>
<feature type="domain" description="Galectin" evidence="13">
    <location>
        <begin position="192"/>
        <end position="389"/>
    </location>
</feature>
<dbReference type="Gene3D" id="2.60.120.200">
    <property type="match status" value="1"/>
</dbReference>
<keyword evidence="8 12" id="KW-1133">Transmembrane helix</keyword>
<evidence type="ECO:0000256" key="12">
    <source>
        <dbReference type="SAM" id="Phobius"/>
    </source>
</evidence>
<proteinExistence type="inferred from homology"/>
<keyword evidence="11" id="KW-0464">Manganese</keyword>
<evidence type="ECO:0000256" key="1">
    <source>
        <dbReference type="ARBA" id="ARBA00004323"/>
    </source>
</evidence>
<keyword evidence="6 12" id="KW-0812">Transmembrane</keyword>
<dbReference type="SMART" id="SM00276">
    <property type="entry name" value="GLECT"/>
    <property type="match status" value="1"/>
</dbReference>
<dbReference type="SMART" id="SM00908">
    <property type="entry name" value="Gal-bind_lectin"/>
    <property type="match status" value="1"/>
</dbReference>
<dbReference type="Pfam" id="PF00337">
    <property type="entry name" value="Gal-bind_lectin"/>
    <property type="match status" value="1"/>
</dbReference>
<dbReference type="InterPro" id="IPR013320">
    <property type="entry name" value="ConA-like_dom_sf"/>
</dbReference>
<dbReference type="Pfam" id="PF01762">
    <property type="entry name" value="Galactosyl_T"/>
    <property type="match status" value="1"/>
</dbReference>
<dbReference type="OMA" id="KCEFANS"/>
<name>A0A8T2S2R7_CERRI</name>
<dbReference type="PROSITE" id="PS51304">
    <property type="entry name" value="GALECTIN"/>
    <property type="match status" value="1"/>
</dbReference>
<evidence type="ECO:0000313" key="15">
    <source>
        <dbReference type="Proteomes" id="UP000825935"/>
    </source>
</evidence>
<evidence type="ECO:0000259" key="13">
    <source>
        <dbReference type="PROSITE" id="PS51304"/>
    </source>
</evidence>
<comment type="subcellular location">
    <subcellularLocation>
        <location evidence="1">Golgi apparatus membrane</location>
        <topology evidence="1">Single-pass type II membrane protein</topology>
    </subcellularLocation>
</comment>
<evidence type="ECO:0000313" key="14">
    <source>
        <dbReference type="EMBL" id="KAH7306432.1"/>
    </source>
</evidence>
<dbReference type="Proteomes" id="UP000825935">
    <property type="component" value="Chromosome 22"/>
</dbReference>
<keyword evidence="10 12" id="KW-0472">Membrane</keyword>
<dbReference type="PANTHER" id="PTHR11214">
    <property type="entry name" value="BETA-1,3-N-ACETYLGLUCOSAMINYLTRANSFERASE"/>
    <property type="match status" value="1"/>
</dbReference>
<protein>
    <recommendedName>
        <fullName evidence="13">Galectin domain-containing protein</fullName>
    </recommendedName>
</protein>
<keyword evidence="7" id="KW-0735">Signal-anchor</keyword>
<comment type="pathway">
    <text evidence="2">Protein modification; protein glycosylation.</text>
</comment>
<dbReference type="AlphaFoldDB" id="A0A8T2S2R7"/>
<dbReference type="Gene3D" id="3.90.550.50">
    <property type="match status" value="1"/>
</dbReference>